<evidence type="ECO:0000313" key="1">
    <source>
        <dbReference type="EMBL" id="KAK3059489.1"/>
    </source>
</evidence>
<organism evidence="1 2">
    <name type="scientific">Coniosporium uncinatum</name>
    <dbReference type="NCBI Taxonomy" id="93489"/>
    <lineage>
        <taxon>Eukaryota</taxon>
        <taxon>Fungi</taxon>
        <taxon>Dikarya</taxon>
        <taxon>Ascomycota</taxon>
        <taxon>Pezizomycotina</taxon>
        <taxon>Dothideomycetes</taxon>
        <taxon>Dothideomycetes incertae sedis</taxon>
        <taxon>Coniosporium</taxon>
    </lineage>
</organism>
<dbReference type="Proteomes" id="UP001186974">
    <property type="component" value="Unassembled WGS sequence"/>
</dbReference>
<keyword evidence="2" id="KW-1185">Reference proteome</keyword>
<protein>
    <submittedName>
        <fullName evidence="1">Uncharacterized protein</fullName>
    </submittedName>
</protein>
<proteinExistence type="predicted"/>
<accession>A0ACC3CZ65</accession>
<name>A0ACC3CZ65_9PEZI</name>
<evidence type="ECO:0000313" key="2">
    <source>
        <dbReference type="Proteomes" id="UP001186974"/>
    </source>
</evidence>
<sequence>MATPYRQANGVMATPAGAGAAMRTPRDSLNLNRADGMQLVGQTPRDIRLQKNAVRQDLRAKLSSLPAPKETDWELELPEEQQENSRITVSEEDAAVRDDRNEKLRRAKELADFRRQTQVVQKGLPRPSVVGIDAMLKKAADIEDPVKRAVATEAALLIANDALKFGDAKVTGSAKPVEVFDEDSMNRAKMEVALELSASGQEDPEAFEKAWMELHGSSRLPGLDAYAEDEIDEHQLMVETFDNVQQQIMASAERGNKIEKKLNLHLGGYQQRAKTLRQKIMDAAETLEKTEIDLESRRIRQAAEEAAITKRLERLREEVAFISRREREAQELYRARKEELDGLTYPTNGTH</sequence>
<gene>
    <name evidence="1" type="ORF">LTS18_010749</name>
</gene>
<dbReference type="EMBL" id="JAWDJW010009362">
    <property type="protein sequence ID" value="KAK3059489.1"/>
    <property type="molecule type" value="Genomic_DNA"/>
</dbReference>
<comment type="caution">
    <text evidence="1">The sequence shown here is derived from an EMBL/GenBank/DDBJ whole genome shotgun (WGS) entry which is preliminary data.</text>
</comment>
<reference evidence="1" key="1">
    <citation type="submission" date="2024-09" db="EMBL/GenBank/DDBJ databases">
        <title>Black Yeasts Isolated from many extreme environments.</title>
        <authorList>
            <person name="Coleine C."/>
            <person name="Stajich J.E."/>
            <person name="Selbmann L."/>
        </authorList>
    </citation>
    <scope>NUCLEOTIDE SEQUENCE</scope>
    <source>
        <strain evidence="1">CCFEE 5737</strain>
    </source>
</reference>